<organism evidence="1 2">
    <name type="scientific">Candidatus Yonathbacteria bacterium RIFOXYD1_FULL_52_36</name>
    <dbReference type="NCBI Taxonomy" id="1802730"/>
    <lineage>
        <taxon>Bacteria</taxon>
        <taxon>Candidatus Yonathiibacteriota</taxon>
    </lineage>
</organism>
<evidence type="ECO:0008006" key="3">
    <source>
        <dbReference type="Google" id="ProtNLM"/>
    </source>
</evidence>
<dbReference type="EMBL" id="MHUZ01000020">
    <property type="protein sequence ID" value="OHA85681.1"/>
    <property type="molecule type" value="Genomic_DNA"/>
</dbReference>
<name>A0A1G2SMQ6_9BACT</name>
<dbReference type="Gene3D" id="3.40.50.12580">
    <property type="match status" value="1"/>
</dbReference>
<dbReference type="Proteomes" id="UP000178168">
    <property type="component" value="Unassembled WGS sequence"/>
</dbReference>
<comment type="caution">
    <text evidence="1">The sequence shown here is derived from an EMBL/GenBank/DDBJ whole genome shotgun (WGS) entry which is preliminary data.</text>
</comment>
<evidence type="ECO:0000313" key="1">
    <source>
        <dbReference type="EMBL" id="OHA85681.1"/>
    </source>
</evidence>
<dbReference type="STRING" id="1802730.A2591_02505"/>
<evidence type="ECO:0000313" key="2">
    <source>
        <dbReference type="Proteomes" id="UP000178168"/>
    </source>
</evidence>
<dbReference type="SUPFAM" id="SSF53756">
    <property type="entry name" value="UDP-Glycosyltransferase/glycogen phosphorylase"/>
    <property type="match status" value="1"/>
</dbReference>
<protein>
    <recommendedName>
        <fullName evidence="3">UDP-N-acetylglucosamine 2-epimerase domain-containing protein</fullName>
    </recommendedName>
</protein>
<proteinExistence type="predicted"/>
<dbReference type="AlphaFoldDB" id="A0A1G2SMQ6"/>
<sequence>MKTVLITAGEDIIVRNILQTDFLPELKRMLPDAKFVIAVDPKKLETLEPKFKDEHVSLVGFVRGATPRYESLIMTLARSGIKSKTNLWSKMRSYERDHSTFFATYFKRAHTALLGDWDGYKRFLRQRILRLTSDPSAKKLFDAVKPDVLITLSLTNFDFDIPITREARKRAVPILGMARSWDNFSSHGLLRMIPDQLYIQNVFLKDMAAQYQALTERDVPMTIVGLPHYDAYAGACTKTISRERFCELYGLDPNKKIILYGAMGDFLFPEEPGMADVLEHVIEEGKIGTPAQALYRVHPKFQSALERIEGMKHVKAMKPDSYVTNDAASGLSNEELYLAALCHADVVVSGASTVAIDATVVGKRVICVAFDGTTPEHEVLYWHSVKRFYDSYTHFEALMDTGVILRADTPEMLAEEVNECFAHPTPDGAARKRALDTFVEPLGGAGKRLAEAVAKDITALN</sequence>
<reference evidence="1 2" key="1">
    <citation type="journal article" date="2016" name="Nat. Commun.">
        <title>Thousands of microbial genomes shed light on interconnected biogeochemical processes in an aquifer system.</title>
        <authorList>
            <person name="Anantharaman K."/>
            <person name="Brown C.T."/>
            <person name="Hug L.A."/>
            <person name="Sharon I."/>
            <person name="Castelle C.J."/>
            <person name="Probst A.J."/>
            <person name="Thomas B.C."/>
            <person name="Singh A."/>
            <person name="Wilkins M.J."/>
            <person name="Karaoz U."/>
            <person name="Brodie E.L."/>
            <person name="Williams K.H."/>
            <person name="Hubbard S.S."/>
            <person name="Banfield J.F."/>
        </authorList>
    </citation>
    <scope>NUCLEOTIDE SEQUENCE [LARGE SCALE GENOMIC DNA]</scope>
</reference>
<dbReference type="InterPro" id="IPR043148">
    <property type="entry name" value="TagF_C"/>
</dbReference>
<accession>A0A1G2SMQ6</accession>
<gene>
    <name evidence="1" type="ORF">A2591_02505</name>
</gene>